<protein>
    <recommendedName>
        <fullName evidence="3">HTH cro/C1-type domain-containing protein</fullName>
    </recommendedName>
</protein>
<sequence length="65" mass="7837">MKLREFRESMDLTLEEMADCLSNDEHYISIGQYLDIECNEIMPDYHFMAIFKEVFPFVSIDEVFF</sequence>
<evidence type="ECO:0008006" key="3">
    <source>
        <dbReference type="Google" id="ProtNLM"/>
    </source>
</evidence>
<reference evidence="2" key="1">
    <citation type="submission" date="2016-10" db="EMBL/GenBank/DDBJ databases">
        <authorList>
            <person name="Varghese N."/>
            <person name="Submissions S."/>
        </authorList>
    </citation>
    <scope>NUCLEOTIDE SEQUENCE [LARGE SCALE GENOMIC DNA]</scope>
    <source>
        <strain evidence="2">VPI 5359</strain>
    </source>
</reference>
<name>A0A1H3G9K9_EUBBA</name>
<dbReference type="CDD" id="cd00093">
    <property type="entry name" value="HTH_XRE"/>
    <property type="match status" value="1"/>
</dbReference>
<dbReference type="AlphaFoldDB" id="A0A1H3G9K9"/>
<gene>
    <name evidence="1" type="ORF">SAMN04488579_1132</name>
</gene>
<evidence type="ECO:0000313" key="2">
    <source>
        <dbReference type="Proteomes" id="UP000199652"/>
    </source>
</evidence>
<dbReference type="InterPro" id="IPR001387">
    <property type="entry name" value="Cro/C1-type_HTH"/>
</dbReference>
<dbReference type="GO" id="GO:0003677">
    <property type="term" value="F:DNA binding"/>
    <property type="evidence" value="ECO:0007669"/>
    <property type="project" value="InterPro"/>
</dbReference>
<dbReference type="SUPFAM" id="SSF47413">
    <property type="entry name" value="lambda repressor-like DNA-binding domains"/>
    <property type="match status" value="1"/>
</dbReference>
<evidence type="ECO:0000313" key="1">
    <source>
        <dbReference type="EMBL" id="SDX99164.1"/>
    </source>
</evidence>
<dbReference type="EMBL" id="FNOU01000013">
    <property type="protein sequence ID" value="SDX99164.1"/>
    <property type="molecule type" value="Genomic_DNA"/>
</dbReference>
<organism evidence="1 2">
    <name type="scientific">Eubacterium barkeri</name>
    <name type="common">Clostridium barkeri</name>
    <dbReference type="NCBI Taxonomy" id="1528"/>
    <lineage>
        <taxon>Bacteria</taxon>
        <taxon>Bacillati</taxon>
        <taxon>Bacillota</taxon>
        <taxon>Clostridia</taxon>
        <taxon>Eubacteriales</taxon>
        <taxon>Eubacteriaceae</taxon>
        <taxon>Eubacterium</taxon>
    </lineage>
</organism>
<proteinExistence type="predicted"/>
<dbReference type="Proteomes" id="UP000199652">
    <property type="component" value="Unassembled WGS sequence"/>
</dbReference>
<accession>A0A1H3G9K9</accession>
<dbReference type="RefSeq" id="WP_143024220.1">
    <property type="nucleotide sequence ID" value="NZ_FNOU01000013.1"/>
</dbReference>
<keyword evidence="2" id="KW-1185">Reference proteome</keyword>
<dbReference type="InterPro" id="IPR010982">
    <property type="entry name" value="Lambda_DNA-bd_dom_sf"/>
</dbReference>